<evidence type="ECO:0000313" key="10">
    <source>
        <dbReference type="EMBL" id="STU68267.1"/>
    </source>
</evidence>
<evidence type="ECO:0000256" key="2">
    <source>
        <dbReference type="ARBA" id="ARBA00022475"/>
    </source>
</evidence>
<keyword evidence="5" id="KW-0677">Repeat</keyword>
<dbReference type="PANTHER" id="PTHR43790:SF6">
    <property type="entry name" value="ARABINOSE IMPORT ATP-BINDING PROTEIN ARAG"/>
    <property type="match status" value="1"/>
</dbReference>
<name>A0A377ZEV7_KLEPO</name>
<dbReference type="Gene3D" id="3.40.50.300">
    <property type="entry name" value="P-loop containing nucleotide triphosphate hydrolases"/>
    <property type="match status" value="1"/>
</dbReference>
<organism evidence="10 11">
    <name type="scientific">Klebsiella pneumoniae subsp. ozaenae</name>
    <dbReference type="NCBI Taxonomy" id="574"/>
    <lineage>
        <taxon>Bacteria</taxon>
        <taxon>Pseudomonadati</taxon>
        <taxon>Pseudomonadota</taxon>
        <taxon>Gammaproteobacteria</taxon>
        <taxon>Enterobacterales</taxon>
        <taxon>Enterobacteriaceae</taxon>
        <taxon>Klebsiella/Raoultella group</taxon>
        <taxon>Klebsiella</taxon>
        <taxon>Klebsiella pneumoniae complex</taxon>
    </lineage>
</organism>
<keyword evidence="8" id="KW-1278">Translocase</keyword>
<protein>
    <submittedName>
        <fullName evidence="10">L-arabinose transporter ATP-binding protein</fullName>
        <ecNumber evidence="10">3.6.3.17</ecNumber>
    </submittedName>
</protein>
<gene>
    <name evidence="10" type="primary">araG_3</name>
    <name evidence="10" type="ORF">NCTC10313_02780</name>
</gene>
<evidence type="ECO:0000256" key="1">
    <source>
        <dbReference type="ARBA" id="ARBA00022448"/>
    </source>
</evidence>
<keyword evidence="2" id="KW-1003">Cell membrane</keyword>
<dbReference type="InterPro" id="IPR050107">
    <property type="entry name" value="ABC_carbohydrate_import_ATPase"/>
</dbReference>
<proteinExistence type="predicted"/>
<evidence type="ECO:0000256" key="7">
    <source>
        <dbReference type="ARBA" id="ARBA00022840"/>
    </source>
</evidence>
<evidence type="ECO:0000313" key="11">
    <source>
        <dbReference type="Proteomes" id="UP000254487"/>
    </source>
</evidence>
<dbReference type="AlphaFoldDB" id="A0A377ZEV7"/>
<dbReference type="PANTHER" id="PTHR43790">
    <property type="entry name" value="CARBOHYDRATE TRANSPORT ATP-BINDING PROTEIN MG119-RELATED"/>
    <property type="match status" value="1"/>
</dbReference>
<dbReference type="EC" id="3.6.3.17" evidence="10"/>
<evidence type="ECO:0000256" key="6">
    <source>
        <dbReference type="ARBA" id="ARBA00022741"/>
    </source>
</evidence>
<dbReference type="GO" id="GO:0016787">
    <property type="term" value="F:hydrolase activity"/>
    <property type="evidence" value="ECO:0007669"/>
    <property type="project" value="UniProtKB-KW"/>
</dbReference>
<keyword evidence="9" id="KW-0472">Membrane</keyword>
<dbReference type="InterPro" id="IPR027417">
    <property type="entry name" value="P-loop_NTPase"/>
</dbReference>
<evidence type="ECO:0000256" key="8">
    <source>
        <dbReference type="ARBA" id="ARBA00022967"/>
    </source>
</evidence>
<dbReference type="EMBL" id="UGLW01000003">
    <property type="protein sequence ID" value="STU68267.1"/>
    <property type="molecule type" value="Genomic_DNA"/>
</dbReference>
<dbReference type="SUPFAM" id="SSF52540">
    <property type="entry name" value="P-loop containing nucleoside triphosphate hydrolases"/>
    <property type="match status" value="1"/>
</dbReference>
<keyword evidence="3" id="KW-0997">Cell inner membrane</keyword>
<evidence type="ECO:0000256" key="3">
    <source>
        <dbReference type="ARBA" id="ARBA00022519"/>
    </source>
</evidence>
<evidence type="ECO:0000256" key="5">
    <source>
        <dbReference type="ARBA" id="ARBA00022737"/>
    </source>
</evidence>
<keyword evidence="1" id="KW-0813">Transport</keyword>
<keyword evidence="4" id="KW-0762">Sugar transport</keyword>
<keyword evidence="6" id="KW-0547">Nucleotide-binding</keyword>
<evidence type="ECO:0000256" key="9">
    <source>
        <dbReference type="ARBA" id="ARBA00023136"/>
    </source>
</evidence>
<keyword evidence="7 10" id="KW-0067">ATP-binding</keyword>
<sequence>MIYGLAASGVAVVFASSDLPEVLGVADRIVVMREGQIAGELLHEEANEQQALSLAMPTVSQAVA</sequence>
<dbReference type="GO" id="GO:0005524">
    <property type="term" value="F:ATP binding"/>
    <property type="evidence" value="ECO:0007669"/>
    <property type="project" value="UniProtKB-KW"/>
</dbReference>
<dbReference type="Proteomes" id="UP000254487">
    <property type="component" value="Unassembled WGS sequence"/>
</dbReference>
<accession>A0A377ZEV7</accession>
<reference evidence="10 11" key="1">
    <citation type="submission" date="2018-06" db="EMBL/GenBank/DDBJ databases">
        <authorList>
            <consortium name="Pathogen Informatics"/>
            <person name="Doyle S."/>
        </authorList>
    </citation>
    <scope>NUCLEOTIDE SEQUENCE [LARGE SCALE GENOMIC DNA]</scope>
    <source>
        <strain evidence="10 11">NCTC10313</strain>
    </source>
</reference>
<keyword evidence="10" id="KW-0378">Hydrolase</keyword>
<evidence type="ECO:0000256" key="4">
    <source>
        <dbReference type="ARBA" id="ARBA00022597"/>
    </source>
</evidence>